<dbReference type="AlphaFoldDB" id="A0AA41G228"/>
<evidence type="ECO:0000256" key="1">
    <source>
        <dbReference type="ARBA" id="ARBA00007523"/>
    </source>
</evidence>
<comment type="caution">
    <text evidence="8">The sequence shown here is derived from an EMBL/GenBank/DDBJ whole genome shotgun (WGS) entry which is preliminary data.</text>
</comment>
<accession>A0AA41G228</accession>
<evidence type="ECO:0000256" key="6">
    <source>
        <dbReference type="SAM" id="MobiDB-lite"/>
    </source>
</evidence>
<proteinExistence type="inferred from homology"/>
<dbReference type="InterPro" id="IPR037207">
    <property type="entry name" value="Nuop51_4Fe4S-bd_sf"/>
</dbReference>
<dbReference type="GO" id="GO:0046872">
    <property type="term" value="F:metal ion binding"/>
    <property type="evidence" value="ECO:0007669"/>
    <property type="project" value="UniProtKB-KW"/>
</dbReference>
<comment type="similarity">
    <text evidence="1">Belongs to the complex I 51 kDa subunit family.</text>
</comment>
<keyword evidence="3" id="KW-0479">Metal-binding</keyword>
<evidence type="ECO:0000256" key="4">
    <source>
        <dbReference type="ARBA" id="ARBA00023004"/>
    </source>
</evidence>
<keyword evidence="2" id="KW-0004">4Fe-4S</keyword>
<organism evidence="8 9">
    <name type="scientific">Haloarcula salina</name>
    <dbReference type="NCBI Taxonomy" id="1429914"/>
    <lineage>
        <taxon>Archaea</taxon>
        <taxon>Methanobacteriati</taxon>
        <taxon>Methanobacteriota</taxon>
        <taxon>Stenosarchaea group</taxon>
        <taxon>Halobacteria</taxon>
        <taxon>Halobacteriales</taxon>
        <taxon>Haloarculaceae</taxon>
        <taxon>Haloarcula</taxon>
    </lineage>
</organism>
<gene>
    <name evidence="8" type="ORF">KTS37_13875</name>
</gene>
<evidence type="ECO:0000259" key="7">
    <source>
        <dbReference type="SMART" id="SM00928"/>
    </source>
</evidence>
<evidence type="ECO:0000313" key="9">
    <source>
        <dbReference type="Proteomes" id="UP001166304"/>
    </source>
</evidence>
<dbReference type="EMBL" id="JAHQXE010000004">
    <property type="protein sequence ID" value="MBV0902878.1"/>
    <property type="molecule type" value="Genomic_DNA"/>
</dbReference>
<dbReference type="InterPro" id="IPR019575">
    <property type="entry name" value="Nuop51_4Fe4S-bd"/>
</dbReference>
<dbReference type="Gene3D" id="1.20.1440.230">
    <property type="entry name" value="NADH-ubiquinone oxidoreductase 51kDa subunit, iron-sulphur binding domain"/>
    <property type="match status" value="1"/>
</dbReference>
<dbReference type="GO" id="GO:0051539">
    <property type="term" value="F:4 iron, 4 sulfur cluster binding"/>
    <property type="evidence" value="ECO:0007669"/>
    <property type="project" value="UniProtKB-KW"/>
</dbReference>
<dbReference type="Gene3D" id="3.40.50.11540">
    <property type="entry name" value="NADH-ubiquinone oxidoreductase 51kDa subunit"/>
    <property type="match status" value="1"/>
</dbReference>
<sequence length="491" mass="50939">MTGDGPTVRISATDPERALSETNAAPDGVFVVGSTGAQALEPLVAVTREGRTAFHARCSPERVAELCARADSPEAAQSGGSDAVVDHDPETARLPVPELPGLGAGERTVLGACGWRRPTSVADHEAAGGFGAPGPTAVLEAGESLRGRGWGDLCQDESVADTWEAVRDTDGDAAVVVNGHGTASDALLLASAPFEVLDGAAAVARTVDADRIVVYASDDDEHAVETVREAAETYPEPPAAIDVVTGPAEYRAAEPTMSIEAIEGNHRLEARLRPPGPEEAGLHGRPTLVHTPRTLAHLAVALRRDESPGTRVLTVAGDVAAPVTVELSETATLSEAVDAADLTGDFKAACVGGQFGGVTRETDVTLDPAALADADLGTEGSVRVLADDRCIVEFVGRQARFASEENCGRCVPCREGTTQLAELLRDIYGGDYDRDGIEELIRVMDTSSICAFGVRAGRPTRTAMSAFGSEFEAHADGRCPAGSCIEALEAS</sequence>
<reference evidence="8" key="1">
    <citation type="submission" date="2021-06" db="EMBL/GenBank/DDBJ databases">
        <title>New haloarchaea isolates fom saline soil.</title>
        <authorList>
            <person name="Duran-Viseras A."/>
            <person name="Sanchez-Porro C.S."/>
            <person name="Ventosa A."/>
        </authorList>
    </citation>
    <scope>NUCLEOTIDE SEQUENCE</scope>
    <source>
        <strain evidence="8">JCM 18369</strain>
    </source>
</reference>
<dbReference type="SUPFAM" id="SSF140490">
    <property type="entry name" value="Nqo1C-terminal domain-like"/>
    <property type="match status" value="1"/>
</dbReference>
<dbReference type="Proteomes" id="UP001166304">
    <property type="component" value="Unassembled WGS sequence"/>
</dbReference>
<dbReference type="InterPro" id="IPR037225">
    <property type="entry name" value="Nuo51_FMN-bd_sf"/>
</dbReference>
<dbReference type="SMART" id="SM00928">
    <property type="entry name" value="NADH_4Fe-4S"/>
    <property type="match status" value="1"/>
</dbReference>
<dbReference type="Gene3D" id="3.10.20.600">
    <property type="match status" value="1"/>
</dbReference>
<dbReference type="PANTHER" id="PTHR43578:SF3">
    <property type="entry name" value="NADH-QUINONE OXIDOREDUCTASE SUBUNIT F"/>
    <property type="match status" value="1"/>
</dbReference>
<keyword evidence="9" id="KW-1185">Reference proteome</keyword>
<dbReference type="Pfam" id="PF10589">
    <property type="entry name" value="NADH_4Fe-4S"/>
    <property type="match status" value="1"/>
</dbReference>
<dbReference type="InterPro" id="IPR011538">
    <property type="entry name" value="Nuo51_FMN-bd"/>
</dbReference>
<dbReference type="PANTHER" id="PTHR43578">
    <property type="entry name" value="NADH-QUINONE OXIDOREDUCTASE SUBUNIT F"/>
    <property type="match status" value="1"/>
</dbReference>
<evidence type="ECO:0000256" key="5">
    <source>
        <dbReference type="ARBA" id="ARBA00023014"/>
    </source>
</evidence>
<dbReference type="Pfam" id="PF01512">
    <property type="entry name" value="Complex1_51K"/>
    <property type="match status" value="1"/>
</dbReference>
<evidence type="ECO:0000256" key="2">
    <source>
        <dbReference type="ARBA" id="ARBA00022485"/>
    </source>
</evidence>
<keyword evidence="5" id="KW-0411">Iron-sulfur</keyword>
<feature type="domain" description="NADH-ubiquinone oxidoreductase 51kDa subunit iron-sulphur binding" evidence="7">
    <location>
        <begin position="392"/>
        <end position="437"/>
    </location>
</feature>
<name>A0AA41G228_9EURY</name>
<keyword evidence="4" id="KW-0408">Iron</keyword>
<dbReference type="RefSeq" id="WP_206673716.1">
    <property type="nucleotide sequence ID" value="NZ_JAHQXE010000004.1"/>
</dbReference>
<evidence type="ECO:0000256" key="3">
    <source>
        <dbReference type="ARBA" id="ARBA00022723"/>
    </source>
</evidence>
<evidence type="ECO:0000313" key="8">
    <source>
        <dbReference type="EMBL" id="MBV0902878.1"/>
    </source>
</evidence>
<feature type="region of interest" description="Disordered" evidence="6">
    <location>
        <begin position="1"/>
        <end position="22"/>
    </location>
</feature>
<protein>
    <submittedName>
        <fullName evidence="8">NADH dehydrogenase FAD-containing subunit</fullName>
    </submittedName>
</protein>
<dbReference type="SUPFAM" id="SSF142019">
    <property type="entry name" value="Nqo1 FMN-binding domain-like"/>
    <property type="match status" value="1"/>
</dbReference>